<keyword evidence="1" id="KW-0472">Membrane</keyword>
<comment type="caution">
    <text evidence="2">The sequence shown here is derived from an EMBL/GenBank/DDBJ whole genome shotgun (WGS) entry which is preliminary data.</text>
</comment>
<keyword evidence="1" id="KW-0812">Transmembrane</keyword>
<evidence type="ECO:0000313" key="3">
    <source>
        <dbReference type="Proteomes" id="UP001595932"/>
    </source>
</evidence>
<proteinExistence type="predicted"/>
<protein>
    <submittedName>
        <fullName evidence="2">Uncharacterized protein</fullName>
    </submittedName>
</protein>
<feature type="transmembrane region" description="Helical" evidence="1">
    <location>
        <begin position="43"/>
        <end position="60"/>
    </location>
</feature>
<dbReference type="Proteomes" id="UP001595932">
    <property type="component" value="Unassembled WGS sequence"/>
</dbReference>
<dbReference type="RefSeq" id="WP_377278573.1">
    <property type="nucleotide sequence ID" value="NZ_JBHSGL010000005.1"/>
</dbReference>
<keyword evidence="1" id="KW-1133">Transmembrane helix</keyword>
<evidence type="ECO:0000256" key="1">
    <source>
        <dbReference type="SAM" id="Phobius"/>
    </source>
</evidence>
<evidence type="ECO:0000313" key="2">
    <source>
        <dbReference type="EMBL" id="MFC4713008.1"/>
    </source>
</evidence>
<reference evidence="3" key="1">
    <citation type="journal article" date="2019" name="Int. J. Syst. Evol. Microbiol.">
        <title>The Global Catalogue of Microorganisms (GCM) 10K type strain sequencing project: providing services to taxonomists for standard genome sequencing and annotation.</title>
        <authorList>
            <consortium name="The Broad Institute Genomics Platform"/>
            <consortium name="The Broad Institute Genome Sequencing Center for Infectious Disease"/>
            <person name="Wu L."/>
            <person name="Ma J."/>
        </authorList>
    </citation>
    <scope>NUCLEOTIDE SEQUENCE [LARGE SCALE GENOMIC DNA]</scope>
    <source>
        <strain evidence="3">CGMCC 1.12151</strain>
    </source>
</reference>
<organism evidence="2 3">
    <name type="scientific">Planococcus dechangensis</name>
    <dbReference type="NCBI Taxonomy" id="1176255"/>
    <lineage>
        <taxon>Bacteria</taxon>
        <taxon>Bacillati</taxon>
        <taxon>Bacillota</taxon>
        <taxon>Bacilli</taxon>
        <taxon>Bacillales</taxon>
        <taxon>Caryophanaceae</taxon>
        <taxon>Planococcus</taxon>
    </lineage>
</organism>
<keyword evidence="3" id="KW-1185">Reference proteome</keyword>
<name>A0ABV9MED7_9BACL</name>
<gene>
    <name evidence="2" type="ORF">ACFO5U_09065</name>
</gene>
<accession>A0ABV9MED7</accession>
<feature type="transmembrane region" description="Helical" evidence="1">
    <location>
        <begin position="72"/>
        <end position="95"/>
    </location>
</feature>
<dbReference type="EMBL" id="JBHSGL010000005">
    <property type="protein sequence ID" value="MFC4713008.1"/>
    <property type="molecule type" value="Genomic_DNA"/>
</dbReference>
<sequence>MPLWASAAITILLASVVVQNLYIAFKPIKNDEERELEEVFSYGDGPLAVFGLFFAFAFWFSGKLFSDKYQLVSFRVITLLMAALMVGLIGVVWNLDAVANFIMNE</sequence>